<keyword evidence="3" id="KW-1185">Reference proteome</keyword>
<organism evidence="2 3">
    <name type="scientific">Armillaria solidipes</name>
    <dbReference type="NCBI Taxonomy" id="1076256"/>
    <lineage>
        <taxon>Eukaryota</taxon>
        <taxon>Fungi</taxon>
        <taxon>Dikarya</taxon>
        <taxon>Basidiomycota</taxon>
        <taxon>Agaricomycotina</taxon>
        <taxon>Agaricomycetes</taxon>
        <taxon>Agaricomycetidae</taxon>
        <taxon>Agaricales</taxon>
        <taxon>Marasmiineae</taxon>
        <taxon>Physalacriaceae</taxon>
        <taxon>Armillaria</taxon>
    </lineage>
</organism>
<feature type="region of interest" description="Disordered" evidence="1">
    <location>
        <begin position="74"/>
        <end position="184"/>
    </location>
</feature>
<evidence type="ECO:0000256" key="1">
    <source>
        <dbReference type="SAM" id="MobiDB-lite"/>
    </source>
</evidence>
<reference evidence="3" key="1">
    <citation type="journal article" date="2017" name="Nat. Ecol. Evol.">
        <title>Genome expansion and lineage-specific genetic innovations in the forest pathogenic fungi Armillaria.</title>
        <authorList>
            <person name="Sipos G."/>
            <person name="Prasanna A.N."/>
            <person name="Walter M.C."/>
            <person name="O'Connor E."/>
            <person name="Balint B."/>
            <person name="Krizsan K."/>
            <person name="Kiss B."/>
            <person name="Hess J."/>
            <person name="Varga T."/>
            <person name="Slot J."/>
            <person name="Riley R."/>
            <person name="Boka B."/>
            <person name="Rigling D."/>
            <person name="Barry K."/>
            <person name="Lee J."/>
            <person name="Mihaltcheva S."/>
            <person name="LaButti K."/>
            <person name="Lipzen A."/>
            <person name="Waldron R."/>
            <person name="Moloney N.M."/>
            <person name="Sperisen C."/>
            <person name="Kredics L."/>
            <person name="Vagvoelgyi C."/>
            <person name="Patrignani A."/>
            <person name="Fitzpatrick D."/>
            <person name="Nagy I."/>
            <person name="Doyle S."/>
            <person name="Anderson J.B."/>
            <person name="Grigoriev I.V."/>
            <person name="Gueldener U."/>
            <person name="Muensterkoetter M."/>
            <person name="Nagy L.G."/>
        </authorList>
    </citation>
    <scope>NUCLEOTIDE SEQUENCE [LARGE SCALE GENOMIC DNA]</scope>
    <source>
        <strain evidence="3">28-4</strain>
    </source>
</reference>
<dbReference type="AlphaFoldDB" id="A0A2H3CEL0"/>
<evidence type="ECO:0000313" key="2">
    <source>
        <dbReference type="EMBL" id="PBK74573.1"/>
    </source>
</evidence>
<feature type="compositionally biased region" description="Basic and acidic residues" evidence="1">
    <location>
        <begin position="173"/>
        <end position="184"/>
    </location>
</feature>
<sequence>MIPPPAFNVSSTTSKPVLESTNRYAALSIESMNNNNNNNNNNHNHNLCPWDDRHDAGDAAAAMGELSRWESGGPVWETLKGPSQSPARAQAKVVEPAGHGAESPTEGRHKAARCATTRATPGPEMGIKSGPPTSEGTGQTDNSAFAVQAPPDMLPVSGPPMRSATCSSISIPKQRDEDDKEATA</sequence>
<proteinExistence type="predicted"/>
<protein>
    <submittedName>
        <fullName evidence="2">Uncharacterized protein</fullName>
    </submittedName>
</protein>
<accession>A0A2H3CEL0</accession>
<dbReference type="EMBL" id="KZ293418">
    <property type="protein sequence ID" value="PBK74573.1"/>
    <property type="molecule type" value="Genomic_DNA"/>
</dbReference>
<name>A0A2H3CEL0_9AGAR</name>
<dbReference type="Proteomes" id="UP000218334">
    <property type="component" value="Unassembled WGS sequence"/>
</dbReference>
<feature type="compositionally biased region" description="Polar residues" evidence="1">
    <location>
        <begin position="131"/>
        <end position="145"/>
    </location>
</feature>
<gene>
    <name evidence="2" type="ORF">ARMSODRAFT_1013577</name>
</gene>
<evidence type="ECO:0000313" key="3">
    <source>
        <dbReference type="Proteomes" id="UP000218334"/>
    </source>
</evidence>